<dbReference type="FunFam" id="3.30.450.20:FF:000099">
    <property type="entry name" value="Sensory box sensor histidine kinase"/>
    <property type="match status" value="1"/>
</dbReference>
<evidence type="ECO:0000256" key="9">
    <source>
        <dbReference type="ARBA" id="ARBA00022737"/>
    </source>
</evidence>
<keyword evidence="15" id="KW-0675">Receptor</keyword>
<evidence type="ECO:0000256" key="15">
    <source>
        <dbReference type="ARBA" id="ARBA00023170"/>
    </source>
</evidence>
<dbReference type="GO" id="GO:0004673">
    <property type="term" value="F:protein histidine kinase activity"/>
    <property type="evidence" value="ECO:0007669"/>
    <property type="project" value="UniProtKB-EC"/>
</dbReference>
<dbReference type="RefSeq" id="WP_126718146.1">
    <property type="nucleotide sequence ID" value="NZ_RWJF01000001.1"/>
</dbReference>
<dbReference type="GO" id="GO:0005524">
    <property type="term" value="F:ATP binding"/>
    <property type="evidence" value="ECO:0007669"/>
    <property type="project" value="UniProtKB-KW"/>
</dbReference>
<dbReference type="InterPro" id="IPR029016">
    <property type="entry name" value="GAF-like_dom_sf"/>
</dbReference>
<dbReference type="Pfam" id="PF01590">
    <property type="entry name" value="GAF"/>
    <property type="match status" value="1"/>
</dbReference>
<comment type="caution">
    <text evidence="17">The sequence shown here is derived from an EMBL/GenBank/DDBJ whole genome shotgun (WGS) entry which is preliminary data.</text>
</comment>
<keyword evidence="5" id="KW-0716">Sensory transduction</keyword>
<evidence type="ECO:0000256" key="12">
    <source>
        <dbReference type="ARBA" id="ARBA00022840"/>
    </source>
</evidence>
<dbReference type="InterPro" id="IPR000700">
    <property type="entry name" value="PAS-assoc_C"/>
</dbReference>
<dbReference type="SMART" id="SM00065">
    <property type="entry name" value="GAF"/>
    <property type="match status" value="2"/>
</dbReference>
<evidence type="ECO:0000256" key="4">
    <source>
        <dbReference type="ARBA" id="ARBA00022553"/>
    </source>
</evidence>
<keyword evidence="12" id="KW-0067">ATP-binding</keyword>
<evidence type="ECO:0000313" key="17">
    <source>
        <dbReference type="EMBL" id="RST30314.1"/>
    </source>
</evidence>
<keyword evidence="7" id="KW-0288">FMN</keyword>
<comment type="catalytic activity">
    <reaction evidence="1">
        <text>ATP + protein L-histidine = ADP + protein N-phospho-L-histidine.</text>
        <dbReference type="EC" id="2.7.13.3"/>
    </reaction>
</comment>
<dbReference type="OrthoDB" id="9760752at2"/>
<evidence type="ECO:0000259" key="16">
    <source>
        <dbReference type="PROSITE" id="PS50113"/>
    </source>
</evidence>
<evidence type="ECO:0000256" key="13">
    <source>
        <dbReference type="ARBA" id="ARBA00022991"/>
    </source>
</evidence>
<evidence type="ECO:0000256" key="14">
    <source>
        <dbReference type="ARBA" id="ARBA00023026"/>
    </source>
</evidence>
<keyword evidence="6" id="KW-0285">Flavoprotein</keyword>
<dbReference type="InterPro" id="IPR011102">
    <property type="entry name" value="Sig_transdc_His_kinase_HWE"/>
</dbReference>
<dbReference type="SUPFAM" id="SSF55785">
    <property type="entry name" value="PYP-like sensor domain (PAS domain)"/>
    <property type="match status" value="2"/>
</dbReference>
<sequence length="786" mass="86758">MLAGVNRIFREALVAGSAEQLATRCLTVAEEVTGATLSFLDESATADQPRRLATSERMPRHPAVDGIGRSAALFGVDPLVAEAAESDRGIIRNELAQPPIDHFMGIPIREGGRTIGVLGLGNRSGGFGDGERASALALAPTILQALRGKRLEQAVRDSEERYRNLFETVPVGVGLVEVVRNAAGRVVDWTLLEINPAMRRSIELDPSEAAGRRIRDILSLPELGSSGQFFQQVLDSGESLHDQIHIRRTDRWLAVTATPAGGNRVNLILEDISVRKKAELLLRRSKERQALLLRLGDPLRQSNSADEVIAEGSRLLGEAVGASRVVFGEIDEAEGVARISPGWLASGAQEHPSVLRLDDFDVLQLEQLRRGHAISFDSVGSGRGRRADLVAFEAIGIRAGISVPLIVAGRFVMKLDVHQHQERSWTSDEIELTQIVAERIWSDVIRARAEERRAASERRLQTLVEGVPQLVWRAKDLGNWTWASPQWTEYTGQPEADSHGSGWLDPVCPEDREHVQAIWAEAGRLGVFQAEYRILHQAEKRYRWFQTRATPVRDEQGRIVEWLGTSTDVDDLRRLQERQQVLLGELQHRVRNILAVVRSVYDRTVEADGGLDEIADSFRGRLDSLARTQVVVTQSATGEVELGQQIREELESVGADEGGQLSLGGPRLLLAPKIAESLGLAIHELLTNALKYGALKEASARLAVEWKVSPEPEGARRLDLSWSEDGLSQLQPEPRRRGFGSELITEALPYALDARTSLTFGRDSVRCSISVPLPPDELPLWKDFEP</sequence>
<keyword evidence="9" id="KW-0677">Repeat</keyword>
<evidence type="ECO:0000256" key="5">
    <source>
        <dbReference type="ARBA" id="ARBA00022606"/>
    </source>
</evidence>
<keyword evidence="10" id="KW-0547">Nucleotide-binding</keyword>
<dbReference type="InterPro" id="IPR003018">
    <property type="entry name" value="GAF"/>
</dbReference>
<dbReference type="Pfam" id="PF08447">
    <property type="entry name" value="PAS_3"/>
    <property type="match status" value="1"/>
</dbReference>
<dbReference type="Gene3D" id="3.30.450.40">
    <property type="match status" value="2"/>
</dbReference>
<dbReference type="Pfam" id="PF07536">
    <property type="entry name" value="HWE_HK"/>
    <property type="match status" value="1"/>
</dbReference>
<proteinExistence type="predicted"/>
<dbReference type="NCBIfam" id="TIGR00229">
    <property type="entry name" value="sensory_box"/>
    <property type="match status" value="2"/>
</dbReference>
<evidence type="ECO:0000256" key="10">
    <source>
        <dbReference type="ARBA" id="ARBA00022741"/>
    </source>
</evidence>
<dbReference type="InterPro" id="IPR000014">
    <property type="entry name" value="PAS"/>
</dbReference>
<dbReference type="InterPro" id="IPR036890">
    <property type="entry name" value="HATPase_C_sf"/>
</dbReference>
<dbReference type="InterPro" id="IPR013655">
    <property type="entry name" value="PAS_fold_3"/>
</dbReference>
<evidence type="ECO:0000256" key="6">
    <source>
        <dbReference type="ARBA" id="ARBA00022630"/>
    </source>
</evidence>
<dbReference type="SMART" id="SM00086">
    <property type="entry name" value="PAC"/>
    <property type="match status" value="1"/>
</dbReference>
<dbReference type="InterPro" id="IPR035965">
    <property type="entry name" value="PAS-like_dom_sf"/>
</dbReference>
<dbReference type="PANTHER" id="PTHR41523">
    <property type="entry name" value="TWO-COMPONENT SYSTEM SENSOR PROTEIN"/>
    <property type="match status" value="1"/>
</dbReference>
<dbReference type="PROSITE" id="PS50113">
    <property type="entry name" value="PAC"/>
    <property type="match status" value="1"/>
</dbReference>
<dbReference type="PANTHER" id="PTHR41523:SF8">
    <property type="entry name" value="ETHYLENE RESPONSE SENSOR PROTEIN"/>
    <property type="match status" value="1"/>
</dbReference>
<evidence type="ECO:0000256" key="11">
    <source>
        <dbReference type="ARBA" id="ARBA00022777"/>
    </source>
</evidence>
<gene>
    <name evidence="17" type="ORF">HMF7854_05355</name>
</gene>
<feature type="domain" description="PAC" evidence="16">
    <location>
        <begin position="528"/>
        <end position="581"/>
    </location>
</feature>
<keyword evidence="8" id="KW-0808">Transferase</keyword>
<keyword evidence="14" id="KW-0843">Virulence</keyword>
<keyword evidence="13" id="KW-0157">Chromophore</keyword>
<dbReference type="SMART" id="SM00911">
    <property type="entry name" value="HWE_HK"/>
    <property type="match status" value="1"/>
</dbReference>
<reference evidence="17 18" key="1">
    <citation type="submission" date="2018-12" db="EMBL/GenBank/DDBJ databases">
        <title>Sphingomonas sp. HMF7854 Genome sequencing and assembly.</title>
        <authorList>
            <person name="Cha I."/>
            <person name="Kang H."/>
            <person name="Kim H."/>
            <person name="Kang J."/>
            <person name="Joh K."/>
        </authorList>
    </citation>
    <scope>NUCLEOTIDE SEQUENCE [LARGE SCALE GENOMIC DNA]</scope>
    <source>
        <strain evidence="17 18">HMF7854</strain>
    </source>
</reference>
<keyword evidence="18" id="KW-1185">Reference proteome</keyword>
<evidence type="ECO:0000256" key="1">
    <source>
        <dbReference type="ARBA" id="ARBA00000085"/>
    </source>
</evidence>
<evidence type="ECO:0000313" key="18">
    <source>
        <dbReference type="Proteomes" id="UP000274661"/>
    </source>
</evidence>
<dbReference type="EC" id="2.7.13.3" evidence="2"/>
<dbReference type="CDD" id="cd00130">
    <property type="entry name" value="PAS"/>
    <property type="match status" value="1"/>
</dbReference>
<dbReference type="InterPro" id="IPR001610">
    <property type="entry name" value="PAC"/>
</dbReference>
<dbReference type="Pfam" id="PF13426">
    <property type="entry name" value="PAS_9"/>
    <property type="match status" value="1"/>
</dbReference>
<dbReference type="Pfam" id="PF13185">
    <property type="entry name" value="GAF_2"/>
    <property type="match status" value="1"/>
</dbReference>
<protein>
    <recommendedName>
        <fullName evidence="2">histidine kinase</fullName>
        <ecNumber evidence="2">2.7.13.3</ecNumber>
    </recommendedName>
</protein>
<name>A0A3S0ELG4_9SPHN</name>
<dbReference type="Gene3D" id="3.30.450.20">
    <property type="entry name" value="PAS domain"/>
    <property type="match status" value="2"/>
</dbReference>
<evidence type="ECO:0000256" key="2">
    <source>
        <dbReference type="ARBA" id="ARBA00012438"/>
    </source>
</evidence>
<dbReference type="SUPFAM" id="SSF55781">
    <property type="entry name" value="GAF domain-like"/>
    <property type="match status" value="2"/>
</dbReference>
<keyword evidence="3" id="KW-0600">Photoreceptor protein</keyword>
<accession>A0A3S0ELG4</accession>
<evidence type="ECO:0000256" key="8">
    <source>
        <dbReference type="ARBA" id="ARBA00022679"/>
    </source>
</evidence>
<dbReference type="SMART" id="SM00091">
    <property type="entry name" value="PAS"/>
    <property type="match status" value="2"/>
</dbReference>
<dbReference type="EMBL" id="RWJF01000001">
    <property type="protein sequence ID" value="RST30314.1"/>
    <property type="molecule type" value="Genomic_DNA"/>
</dbReference>
<dbReference type="Gene3D" id="3.30.565.10">
    <property type="entry name" value="Histidine kinase-like ATPase, C-terminal domain"/>
    <property type="match status" value="1"/>
</dbReference>
<dbReference type="Proteomes" id="UP000274661">
    <property type="component" value="Unassembled WGS sequence"/>
</dbReference>
<keyword evidence="4" id="KW-0597">Phosphoprotein</keyword>
<keyword evidence="11" id="KW-0418">Kinase</keyword>
<evidence type="ECO:0000256" key="7">
    <source>
        <dbReference type="ARBA" id="ARBA00022643"/>
    </source>
</evidence>
<evidence type="ECO:0000256" key="3">
    <source>
        <dbReference type="ARBA" id="ARBA00022543"/>
    </source>
</evidence>
<dbReference type="GO" id="GO:0009881">
    <property type="term" value="F:photoreceptor activity"/>
    <property type="evidence" value="ECO:0007669"/>
    <property type="project" value="UniProtKB-KW"/>
</dbReference>
<dbReference type="AlphaFoldDB" id="A0A3S0ELG4"/>
<organism evidence="17 18">
    <name type="scientific">Sphingomonas ginkgonis</name>
    <dbReference type="NCBI Taxonomy" id="2315330"/>
    <lineage>
        <taxon>Bacteria</taxon>
        <taxon>Pseudomonadati</taxon>
        <taxon>Pseudomonadota</taxon>
        <taxon>Alphaproteobacteria</taxon>
        <taxon>Sphingomonadales</taxon>
        <taxon>Sphingomonadaceae</taxon>
        <taxon>Sphingomonas</taxon>
    </lineage>
</organism>